<dbReference type="RefSeq" id="WP_201102978.1">
    <property type="nucleotide sequence ID" value="NZ_CP067977.1"/>
</dbReference>
<protein>
    <submittedName>
        <fullName evidence="1">Uncharacterized protein</fullName>
    </submittedName>
</protein>
<keyword evidence="2" id="KW-1185">Reference proteome</keyword>
<reference evidence="1 2" key="1">
    <citation type="submission" date="2021-01" db="EMBL/GenBank/DDBJ databases">
        <title>Brevundimonas vitis sp. nov., an bacterium isolated from grape (Vitis vinifera).</title>
        <authorList>
            <person name="Jiang L."/>
            <person name="Lee J."/>
        </authorList>
    </citation>
    <scope>NUCLEOTIDE SEQUENCE [LARGE SCALE GENOMIC DNA]</scope>
    <source>
        <strain evidence="1 2">GRTSA-9</strain>
    </source>
</reference>
<accession>A0ABX7BM06</accession>
<dbReference type="EMBL" id="CP067977">
    <property type="protein sequence ID" value="QQQ18608.1"/>
    <property type="molecule type" value="Genomic_DNA"/>
</dbReference>
<evidence type="ECO:0000313" key="2">
    <source>
        <dbReference type="Proteomes" id="UP000595448"/>
    </source>
</evidence>
<dbReference type="Proteomes" id="UP000595448">
    <property type="component" value="Chromosome"/>
</dbReference>
<name>A0ABX7BM06_9CAUL</name>
<sequence>MPLFLTTLREPSAYHRVEAVTEGFLILPNPGREREFDELAREVVNYVGPFTAFARRREDGLYDCVHILPEDYAFSAEDRSFDNPTVK</sequence>
<gene>
    <name evidence="1" type="ORF">JIP62_00135</name>
</gene>
<proteinExistence type="predicted"/>
<evidence type="ECO:0000313" key="1">
    <source>
        <dbReference type="EMBL" id="QQQ18608.1"/>
    </source>
</evidence>
<organism evidence="1 2">
    <name type="scientific">Brevundimonas vitisensis</name>
    <dbReference type="NCBI Taxonomy" id="2800818"/>
    <lineage>
        <taxon>Bacteria</taxon>
        <taxon>Pseudomonadati</taxon>
        <taxon>Pseudomonadota</taxon>
        <taxon>Alphaproteobacteria</taxon>
        <taxon>Caulobacterales</taxon>
        <taxon>Caulobacteraceae</taxon>
        <taxon>Brevundimonas</taxon>
    </lineage>
</organism>